<dbReference type="GO" id="GO:0016020">
    <property type="term" value="C:membrane"/>
    <property type="evidence" value="ECO:0007669"/>
    <property type="project" value="InterPro"/>
</dbReference>
<comment type="caution">
    <text evidence="1">The sequence shown here is derived from an EMBL/GenBank/DDBJ whole genome shotgun (WGS) entry which is preliminary data.</text>
</comment>
<proteinExistence type="predicted"/>
<dbReference type="RefSeq" id="WP_121020528.1">
    <property type="nucleotide sequence ID" value="NZ_RCCE01000001.1"/>
</dbReference>
<dbReference type="Pfam" id="PF03567">
    <property type="entry name" value="Sulfotransfer_2"/>
    <property type="match status" value="1"/>
</dbReference>
<accession>A0A497WZ98</accession>
<evidence type="ECO:0008006" key="3">
    <source>
        <dbReference type="Google" id="ProtNLM"/>
    </source>
</evidence>
<evidence type="ECO:0000313" key="2">
    <source>
        <dbReference type="Proteomes" id="UP000269157"/>
    </source>
</evidence>
<keyword evidence="2" id="KW-1185">Reference proteome</keyword>
<dbReference type="AlphaFoldDB" id="A0A497WZ98"/>
<dbReference type="Proteomes" id="UP000269157">
    <property type="component" value="Unassembled WGS sequence"/>
</dbReference>
<protein>
    <recommendedName>
        <fullName evidence="3">Gamma-glutamyl kinase</fullName>
    </recommendedName>
</protein>
<dbReference type="OrthoDB" id="7687351at2"/>
<dbReference type="InterPro" id="IPR005331">
    <property type="entry name" value="Sulfotransferase"/>
</dbReference>
<name>A0A497WZ98_9RHOB</name>
<sequence>MMIFFRERLAFLAVPKTGTSAIENALGPKASAIFRDPPGIKHTNARNFEAKYRNLFERGNLPPLETMAVIREPVDWLGSWFRYRQRPALDRHPNSTADVTFNEFVAAYLLDDQPPYANVGRQARFVTDQSGDLLINHLFSYHDLAAAIRFLEQRLEREIILKSVNRSPTKELALSPELSTELHKACALDFEIYHALQDGPLSVS</sequence>
<dbReference type="InterPro" id="IPR027417">
    <property type="entry name" value="P-loop_NTPase"/>
</dbReference>
<organism evidence="1 2">
    <name type="scientific">Litoreibacter meonggei</name>
    <dbReference type="NCBI Taxonomy" id="1049199"/>
    <lineage>
        <taxon>Bacteria</taxon>
        <taxon>Pseudomonadati</taxon>
        <taxon>Pseudomonadota</taxon>
        <taxon>Alphaproteobacteria</taxon>
        <taxon>Rhodobacterales</taxon>
        <taxon>Roseobacteraceae</taxon>
        <taxon>Litoreibacter</taxon>
    </lineage>
</organism>
<dbReference type="Gene3D" id="3.40.50.300">
    <property type="entry name" value="P-loop containing nucleotide triphosphate hydrolases"/>
    <property type="match status" value="1"/>
</dbReference>
<gene>
    <name evidence="1" type="ORF">BCF46_0024</name>
</gene>
<reference evidence="1 2" key="1">
    <citation type="submission" date="2018-10" db="EMBL/GenBank/DDBJ databases">
        <title>Genomic Encyclopedia of Archaeal and Bacterial Type Strains, Phase II (KMG-II): from individual species to whole genera.</title>
        <authorList>
            <person name="Goeker M."/>
        </authorList>
    </citation>
    <scope>NUCLEOTIDE SEQUENCE [LARGE SCALE GENOMIC DNA]</scope>
    <source>
        <strain evidence="1 2">DSM 29466</strain>
    </source>
</reference>
<dbReference type="SUPFAM" id="SSF52540">
    <property type="entry name" value="P-loop containing nucleoside triphosphate hydrolases"/>
    <property type="match status" value="1"/>
</dbReference>
<evidence type="ECO:0000313" key="1">
    <source>
        <dbReference type="EMBL" id="RLJ59835.1"/>
    </source>
</evidence>
<dbReference type="GO" id="GO:0008146">
    <property type="term" value="F:sulfotransferase activity"/>
    <property type="evidence" value="ECO:0007669"/>
    <property type="project" value="InterPro"/>
</dbReference>
<dbReference type="EMBL" id="RCCE01000001">
    <property type="protein sequence ID" value="RLJ59835.1"/>
    <property type="molecule type" value="Genomic_DNA"/>
</dbReference>